<dbReference type="InterPro" id="IPR016032">
    <property type="entry name" value="Sig_transdc_resp-reg_C-effctor"/>
</dbReference>
<dbReference type="PANTHER" id="PTHR44688">
    <property type="entry name" value="DNA-BINDING TRANSCRIPTIONAL ACTIVATOR DEVR_DOSR"/>
    <property type="match status" value="1"/>
</dbReference>
<dbReference type="Proteomes" id="UP001056035">
    <property type="component" value="Chromosome"/>
</dbReference>
<evidence type="ECO:0000256" key="1">
    <source>
        <dbReference type="ARBA" id="ARBA00023015"/>
    </source>
</evidence>
<organism evidence="5 6">
    <name type="scientific">Paraconexibacter antarcticus</name>
    <dbReference type="NCBI Taxonomy" id="2949664"/>
    <lineage>
        <taxon>Bacteria</taxon>
        <taxon>Bacillati</taxon>
        <taxon>Actinomycetota</taxon>
        <taxon>Thermoleophilia</taxon>
        <taxon>Solirubrobacterales</taxon>
        <taxon>Paraconexibacteraceae</taxon>
        <taxon>Paraconexibacter</taxon>
    </lineage>
</organism>
<dbReference type="Pfam" id="PF00196">
    <property type="entry name" value="GerE"/>
    <property type="match status" value="1"/>
</dbReference>
<evidence type="ECO:0000313" key="6">
    <source>
        <dbReference type="Proteomes" id="UP001056035"/>
    </source>
</evidence>
<dbReference type="PROSITE" id="PS50043">
    <property type="entry name" value="HTH_LUXR_2"/>
    <property type="match status" value="1"/>
</dbReference>
<dbReference type="InterPro" id="IPR000792">
    <property type="entry name" value="Tscrpt_reg_LuxR_C"/>
</dbReference>
<dbReference type="Gene3D" id="3.30.450.40">
    <property type="match status" value="1"/>
</dbReference>
<evidence type="ECO:0000256" key="3">
    <source>
        <dbReference type="ARBA" id="ARBA00023163"/>
    </source>
</evidence>
<protein>
    <submittedName>
        <fullName evidence="5">LuxR C-terminal-related transcriptional regulator</fullName>
    </submittedName>
</protein>
<dbReference type="InterPro" id="IPR003018">
    <property type="entry name" value="GAF"/>
</dbReference>
<dbReference type="InterPro" id="IPR036388">
    <property type="entry name" value="WH-like_DNA-bd_sf"/>
</dbReference>
<dbReference type="InterPro" id="IPR029016">
    <property type="entry name" value="GAF-like_dom_sf"/>
</dbReference>
<dbReference type="SUPFAM" id="SSF46894">
    <property type="entry name" value="C-terminal effector domain of the bipartite response regulators"/>
    <property type="match status" value="1"/>
</dbReference>
<dbReference type="PRINTS" id="PR00038">
    <property type="entry name" value="HTHLUXR"/>
</dbReference>
<dbReference type="CDD" id="cd06170">
    <property type="entry name" value="LuxR_C_like"/>
    <property type="match status" value="1"/>
</dbReference>
<feature type="domain" description="HTH luxR-type" evidence="4">
    <location>
        <begin position="319"/>
        <end position="384"/>
    </location>
</feature>
<reference evidence="5 6" key="1">
    <citation type="submission" date="2022-06" db="EMBL/GenBank/DDBJ databases">
        <title>Paraconexibacter antarcticus.</title>
        <authorList>
            <person name="Kim C.S."/>
        </authorList>
    </citation>
    <scope>NUCLEOTIDE SEQUENCE [LARGE SCALE GENOMIC DNA]</scope>
    <source>
        <strain evidence="5 6">02-257</strain>
    </source>
</reference>
<dbReference type="SMART" id="SM00421">
    <property type="entry name" value="HTH_LUXR"/>
    <property type="match status" value="1"/>
</dbReference>
<evidence type="ECO:0000259" key="4">
    <source>
        <dbReference type="PROSITE" id="PS50043"/>
    </source>
</evidence>
<dbReference type="Pfam" id="PF01590">
    <property type="entry name" value="GAF"/>
    <property type="match status" value="1"/>
</dbReference>
<name>A0ABY5DNI5_9ACTN</name>
<dbReference type="PROSITE" id="PS00622">
    <property type="entry name" value="HTH_LUXR_1"/>
    <property type="match status" value="1"/>
</dbReference>
<dbReference type="SMART" id="SM00065">
    <property type="entry name" value="GAF"/>
    <property type="match status" value="1"/>
</dbReference>
<dbReference type="SUPFAM" id="SSF55781">
    <property type="entry name" value="GAF domain-like"/>
    <property type="match status" value="1"/>
</dbReference>
<keyword evidence="1" id="KW-0805">Transcription regulation</keyword>
<keyword evidence="2" id="KW-0238">DNA-binding</keyword>
<dbReference type="Gene3D" id="1.10.10.10">
    <property type="entry name" value="Winged helix-like DNA-binding domain superfamily/Winged helix DNA-binding domain"/>
    <property type="match status" value="1"/>
</dbReference>
<gene>
    <name evidence="5" type="ORF">NBH00_19895</name>
</gene>
<proteinExistence type="predicted"/>
<dbReference type="EMBL" id="CP098502">
    <property type="protein sequence ID" value="UTI63593.1"/>
    <property type="molecule type" value="Genomic_DNA"/>
</dbReference>
<sequence length="390" mass="43045">MVHGEADDGWIEGVALDDPTLAEGVRDLWRRAAHVAGVTADAGVAIPRDVRTASALLDEASAWVVEALEAGERKVGPRMLVAVGAMQGDLREFRSHARGRGLARVQAALGRLRGVGSVDQLMDLGPSELCRCGFDRVMITQIQGSHAVPQLVHVPADPDWALELQEAAKTMRIELDHTTPETEMLRRPGPLLIADTRLDPRVVPVMRPLAETRSYVAAPIMPEGKVMGFLHADCFVTQRTMDEFDRDLLWTFAQGFGYAWERAVLLERLRTLRQDVRRGHASVLTVMDEFTRAGVEITRADPGDHSVMSSAAAMFVASDQNVESLLTRRELEVVALMAAGHSNTAIAEQLYVSEGTVKSHVKHILRKLRAKNRAEAVSRYMRLVRRESTV</sequence>
<evidence type="ECO:0000313" key="5">
    <source>
        <dbReference type="EMBL" id="UTI63593.1"/>
    </source>
</evidence>
<dbReference type="PANTHER" id="PTHR44688:SF16">
    <property type="entry name" value="DNA-BINDING TRANSCRIPTIONAL ACTIVATOR DEVR_DOSR"/>
    <property type="match status" value="1"/>
</dbReference>
<keyword evidence="6" id="KW-1185">Reference proteome</keyword>
<dbReference type="RefSeq" id="WP_254570318.1">
    <property type="nucleotide sequence ID" value="NZ_CP098502.1"/>
</dbReference>
<accession>A0ABY5DNI5</accession>
<keyword evidence="3" id="KW-0804">Transcription</keyword>
<evidence type="ECO:0000256" key="2">
    <source>
        <dbReference type="ARBA" id="ARBA00023125"/>
    </source>
</evidence>